<comment type="subcellular location">
    <subcellularLocation>
        <location evidence="4 5">Cytoplasm</location>
    </subcellularLocation>
</comment>
<dbReference type="HAMAP" id="MF_01970">
    <property type="entry name" value="Kynureninase"/>
    <property type="match status" value="1"/>
</dbReference>
<dbReference type="FunFam" id="3.40.640.10:FF:000031">
    <property type="entry name" value="Kynureninase"/>
    <property type="match status" value="1"/>
</dbReference>
<evidence type="ECO:0000256" key="4">
    <source>
        <dbReference type="HAMAP-Rule" id="MF_03017"/>
    </source>
</evidence>
<dbReference type="SUPFAM" id="SSF53383">
    <property type="entry name" value="PLP-dependent transferases"/>
    <property type="match status" value="1"/>
</dbReference>
<feature type="binding site" evidence="4">
    <location>
        <position position="334"/>
    </location>
    <ligand>
        <name>pyridoxal 5'-phosphate</name>
        <dbReference type="ChEBI" id="CHEBI:597326"/>
    </ligand>
</feature>
<comment type="similarity">
    <text evidence="4 5">Belongs to the kynureninase family.</text>
</comment>
<keyword evidence="4 5" id="KW-0963">Cytoplasm</keyword>
<evidence type="ECO:0000256" key="6">
    <source>
        <dbReference type="SAM" id="MobiDB-lite"/>
    </source>
</evidence>
<dbReference type="GO" id="GO:0019441">
    <property type="term" value="P:L-tryptophan catabolic process to kynurenine"/>
    <property type="evidence" value="ECO:0007669"/>
    <property type="project" value="TreeGrafter"/>
</dbReference>
<dbReference type="UniPathway" id="UPA00334">
    <property type="reaction ID" value="UER00455"/>
</dbReference>
<evidence type="ECO:0000313" key="9">
    <source>
        <dbReference type="Proteomes" id="UP000799438"/>
    </source>
</evidence>
<dbReference type="EMBL" id="ML995543">
    <property type="protein sequence ID" value="KAF2135934.1"/>
    <property type="molecule type" value="Genomic_DNA"/>
</dbReference>
<evidence type="ECO:0000256" key="2">
    <source>
        <dbReference type="ARBA" id="ARBA00022801"/>
    </source>
</evidence>
<dbReference type="Gene3D" id="3.40.640.10">
    <property type="entry name" value="Type I PLP-dependent aspartate aminotransferase-like (Major domain)"/>
    <property type="match status" value="1"/>
</dbReference>
<dbReference type="GO" id="GO:0030429">
    <property type="term" value="F:kynureninase activity"/>
    <property type="evidence" value="ECO:0007669"/>
    <property type="project" value="UniProtKB-UniRule"/>
</dbReference>
<comment type="caution">
    <text evidence="4">Lacks conserved residue(s) required for the propagation of feature annotation.</text>
</comment>
<dbReference type="UniPathway" id="UPA00253">
    <property type="reaction ID" value="UER00329"/>
</dbReference>
<keyword evidence="2 4" id="KW-0378">Hydrolase</keyword>
<keyword evidence="3 4" id="KW-0663">Pyridoxal phosphate</keyword>
<dbReference type="PANTHER" id="PTHR14084">
    <property type="entry name" value="KYNURENINASE"/>
    <property type="match status" value="1"/>
</dbReference>
<dbReference type="Pfam" id="PF22580">
    <property type="entry name" value="KYNU_C"/>
    <property type="match status" value="1"/>
</dbReference>
<dbReference type="InterPro" id="IPR000192">
    <property type="entry name" value="Aminotrans_V_dom"/>
</dbReference>
<feature type="binding site" evidence="4">
    <location>
        <begin position="175"/>
        <end position="178"/>
    </location>
    <ligand>
        <name>pyridoxal 5'-phosphate</name>
        <dbReference type="ChEBI" id="CHEBI:597326"/>
    </ligand>
</feature>
<dbReference type="AlphaFoldDB" id="A0A6A6AY88"/>
<reference evidence="8" key="1">
    <citation type="journal article" date="2020" name="Stud. Mycol.">
        <title>101 Dothideomycetes genomes: a test case for predicting lifestyles and emergence of pathogens.</title>
        <authorList>
            <person name="Haridas S."/>
            <person name="Albert R."/>
            <person name="Binder M."/>
            <person name="Bloem J."/>
            <person name="Labutti K."/>
            <person name="Salamov A."/>
            <person name="Andreopoulos B."/>
            <person name="Baker S."/>
            <person name="Barry K."/>
            <person name="Bills G."/>
            <person name="Bluhm B."/>
            <person name="Cannon C."/>
            <person name="Castanera R."/>
            <person name="Culley D."/>
            <person name="Daum C."/>
            <person name="Ezra D."/>
            <person name="Gonzalez J."/>
            <person name="Henrissat B."/>
            <person name="Kuo A."/>
            <person name="Liang C."/>
            <person name="Lipzen A."/>
            <person name="Lutzoni F."/>
            <person name="Magnuson J."/>
            <person name="Mondo S."/>
            <person name="Nolan M."/>
            <person name="Ohm R."/>
            <person name="Pangilinan J."/>
            <person name="Park H.-J."/>
            <person name="Ramirez L."/>
            <person name="Alfaro M."/>
            <person name="Sun H."/>
            <person name="Tritt A."/>
            <person name="Yoshinaga Y."/>
            <person name="Zwiers L.-H."/>
            <person name="Turgeon B."/>
            <person name="Goodwin S."/>
            <person name="Spatafora J."/>
            <person name="Crous P."/>
            <person name="Grigoriev I."/>
        </authorList>
    </citation>
    <scope>NUCLEOTIDE SEQUENCE</scope>
    <source>
        <strain evidence="8">CBS 121167</strain>
    </source>
</reference>
<sequence length="519" mass="57135">MAQSIELDVQKSFTLSYAESLDAQDPLRPLREEFIIPTRANLKRKRLGDEGTIVELSEKINALLPENDVTYPSTYLCGNSLGLQPRCTQEYVRKYLDTWAYKGVYGHFQELEDAVSRPWVDVDEDAKRETAMIVGARPDEVAVMETLTANLHLLMASFYRPTKDRYKIIIEGKAFPSDHYAVQSQLHHHNLTPQAALVELTPPDPATAYLPTDYILSVIDAHADSTALLLLPGIQYYSGQFFDMARITAHAHARGITVGWDLAHAVGNVPLELHAWGVDFAAWCNYKYMNSGPGAIGGLFVHEKHTRVEASTTTTTDTVVSAETLGYRPRLSGWWGSAKSSRFQMTSTFAPIPGAAGFQLSNPSVLDTTALLASLSVFAQTSMPALRAKSLKLTAYLEHLLFARSPTETADTAAARPYVLLTPHDPAQRGAQLSLRLRPGLLEPVMRDLEAAGVVVDERRPDVVRVAPAPLYNGFADVWRFVREFKGACRRAVEAGAGGGEAGTTTTHHHNQNQPHATT</sequence>
<comment type="cofactor">
    <cofactor evidence="4 5">
        <name>pyridoxal 5'-phosphate</name>
        <dbReference type="ChEBI" id="CHEBI:597326"/>
    </cofactor>
</comment>
<feature type="domain" description="Aminotransferase class V" evidence="7">
    <location>
        <begin position="124"/>
        <end position="306"/>
    </location>
</feature>
<keyword evidence="9" id="KW-1185">Reference proteome</keyword>
<dbReference type="InterPro" id="IPR015421">
    <property type="entry name" value="PyrdxlP-dep_Trfase_major"/>
</dbReference>
<dbReference type="Gene3D" id="3.90.1150.10">
    <property type="entry name" value="Aspartate Aminotransferase, domain 1"/>
    <property type="match status" value="1"/>
</dbReference>
<feature type="binding site" evidence="4">
    <location>
        <position position="362"/>
    </location>
    <ligand>
        <name>pyridoxal 5'-phosphate</name>
        <dbReference type="ChEBI" id="CHEBI:597326"/>
    </ligand>
</feature>
<dbReference type="PANTHER" id="PTHR14084:SF0">
    <property type="entry name" value="KYNURENINASE"/>
    <property type="match status" value="1"/>
</dbReference>
<comment type="catalytic activity">
    <reaction evidence="4 5">
        <text>L-kynurenine + H2O = anthranilate + L-alanine + H(+)</text>
        <dbReference type="Rhea" id="RHEA:16813"/>
        <dbReference type="ChEBI" id="CHEBI:15377"/>
        <dbReference type="ChEBI" id="CHEBI:15378"/>
        <dbReference type="ChEBI" id="CHEBI:16567"/>
        <dbReference type="ChEBI" id="CHEBI:57959"/>
        <dbReference type="ChEBI" id="CHEBI:57972"/>
        <dbReference type="EC" id="3.7.1.3"/>
    </reaction>
</comment>
<evidence type="ECO:0000313" key="8">
    <source>
        <dbReference type="EMBL" id="KAF2135934.1"/>
    </source>
</evidence>
<feature type="binding site" evidence="4">
    <location>
        <position position="147"/>
    </location>
    <ligand>
        <name>pyridoxal 5'-phosphate</name>
        <dbReference type="ChEBI" id="CHEBI:597326"/>
    </ligand>
</feature>
<keyword evidence="1 4" id="KW-0662">Pyridine nucleotide biosynthesis</keyword>
<organism evidence="8 9">
    <name type="scientific">Aplosporella prunicola CBS 121167</name>
    <dbReference type="NCBI Taxonomy" id="1176127"/>
    <lineage>
        <taxon>Eukaryota</taxon>
        <taxon>Fungi</taxon>
        <taxon>Dikarya</taxon>
        <taxon>Ascomycota</taxon>
        <taxon>Pezizomycotina</taxon>
        <taxon>Dothideomycetes</taxon>
        <taxon>Dothideomycetes incertae sedis</taxon>
        <taxon>Botryosphaeriales</taxon>
        <taxon>Aplosporellaceae</taxon>
        <taxon>Aplosporella</taxon>
    </lineage>
</organism>
<dbReference type="InterPro" id="IPR015422">
    <property type="entry name" value="PyrdxlP-dep_Trfase_small"/>
</dbReference>
<evidence type="ECO:0000256" key="5">
    <source>
        <dbReference type="PIRNR" id="PIRNR038800"/>
    </source>
</evidence>
<comment type="pathway">
    <text evidence="4 5">Amino-acid degradation; L-kynurenine degradation; L-alanine and anthranilate from L-kynurenine: step 1/1.</text>
</comment>
<accession>A0A6A6AY88</accession>
<feature type="binding site" evidence="4">
    <location>
        <position position="286"/>
    </location>
    <ligand>
        <name>pyridoxal 5'-phosphate</name>
        <dbReference type="ChEBI" id="CHEBI:597326"/>
    </ligand>
</feature>
<dbReference type="OrthoDB" id="5978656at2759"/>
<evidence type="ECO:0000256" key="3">
    <source>
        <dbReference type="ARBA" id="ARBA00022898"/>
    </source>
</evidence>
<comment type="catalytic activity">
    <reaction evidence="5">
        <text>3-hydroxy-L-kynurenine + H2O = 3-hydroxyanthranilate + L-alanine + H(+)</text>
        <dbReference type="Rhea" id="RHEA:25143"/>
        <dbReference type="ChEBI" id="CHEBI:15377"/>
        <dbReference type="ChEBI" id="CHEBI:15378"/>
        <dbReference type="ChEBI" id="CHEBI:36559"/>
        <dbReference type="ChEBI" id="CHEBI:57972"/>
        <dbReference type="ChEBI" id="CHEBI:58125"/>
        <dbReference type="EC" id="3.7.1.3"/>
    </reaction>
</comment>
<feature type="binding site" evidence="4">
    <location>
        <position position="148"/>
    </location>
    <ligand>
        <name>pyridoxal 5'-phosphate</name>
        <dbReference type="ChEBI" id="CHEBI:597326"/>
    </ligand>
</feature>
<dbReference type="GO" id="GO:0043420">
    <property type="term" value="P:anthranilate metabolic process"/>
    <property type="evidence" value="ECO:0007669"/>
    <property type="project" value="UniProtKB-UniRule"/>
</dbReference>
<dbReference type="NCBIfam" id="TIGR01814">
    <property type="entry name" value="kynureninase"/>
    <property type="match status" value="1"/>
</dbReference>
<dbReference type="GO" id="GO:0005737">
    <property type="term" value="C:cytoplasm"/>
    <property type="evidence" value="ECO:0007669"/>
    <property type="project" value="UniProtKB-SubCell"/>
</dbReference>
<feature type="region of interest" description="Disordered" evidence="6">
    <location>
        <begin position="496"/>
        <end position="519"/>
    </location>
</feature>
<dbReference type="GO" id="GO:0019805">
    <property type="term" value="P:quinolinate biosynthetic process"/>
    <property type="evidence" value="ECO:0007669"/>
    <property type="project" value="UniProtKB-UniRule"/>
</dbReference>
<dbReference type="InterPro" id="IPR015424">
    <property type="entry name" value="PyrdxlP-dep_Trfase"/>
</dbReference>
<dbReference type="InterPro" id="IPR010111">
    <property type="entry name" value="Kynureninase"/>
</dbReference>
<dbReference type="GO" id="GO:0030170">
    <property type="term" value="F:pyridoxal phosphate binding"/>
    <property type="evidence" value="ECO:0007669"/>
    <property type="project" value="UniProtKB-UniRule"/>
</dbReference>
<comment type="subunit">
    <text evidence="4 5">Homodimer.</text>
</comment>
<name>A0A6A6AY88_9PEZI</name>
<dbReference type="GO" id="GO:0097053">
    <property type="term" value="P:L-kynurenine catabolic process"/>
    <property type="evidence" value="ECO:0007669"/>
    <property type="project" value="UniProtKB-UniRule"/>
</dbReference>
<evidence type="ECO:0000259" key="7">
    <source>
        <dbReference type="Pfam" id="PF00266"/>
    </source>
</evidence>
<comment type="pathway">
    <text evidence="4 5">Cofactor biosynthesis; NAD(+) biosynthesis; quinolinate from L-kynurenine: step 2/3.</text>
</comment>
<feature type="modified residue" description="N6-(pyridoxal phosphate)lysine" evidence="4">
    <location>
        <position position="287"/>
    </location>
</feature>
<dbReference type="Proteomes" id="UP000799438">
    <property type="component" value="Unassembled WGS sequence"/>
</dbReference>
<feature type="binding site" evidence="4">
    <location>
        <position position="264"/>
    </location>
    <ligand>
        <name>pyridoxal 5'-phosphate</name>
        <dbReference type="ChEBI" id="CHEBI:597326"/>
    </ligand>
</feature>
<dbReference type="PIRSF" id="PIRSF038800">
    <property type="entry name" value="KYNU"/>
    <property type="match status" value="1"/>
</dbReference>
<protein>
    <recommendedName>
        <fullName evidence="4 5">Kynureninase</fullName>
        <ecNumber evidence="4 5">3.7.1.3</ecNumber>
    </recommendedName>
    <alternativeName>
        <fullName evidence="4">Biosynthesis of nicotinic acid protein 5</fullName>
    </alternativeName>
    <alternativeName>
        <fullName evidence="4">L-kynurenine hydrolase</fullName>
    </alternativeName>
</protein>
<dbReference type="GO" id="GO:0034354">
    <property type="term" value="P:'de novo' NAD+ biosynthetic process from L-tryptophan"/>
    <property type="evidence" value="ECO:0007669"/>
    <property type="project" value="UniProtKB-UniRule"/>
</dbReference>
<proteinExistence type="inferred from homology"/>
<feature type="binding site" evidence="4">
    <location>
        <position position="261"/>
    </location>
    <ligand>
        <name>pyridoxal 5'-phosphate</name>
        <dbReference type="ChEBI" id="CHEBI:597326"/>
    </ligand>
</feature>
<evidence type="ECO:0000256" key="1">
    <source>
        <dbReference type="ARBA" id="ARBA00022642"/>
    </source>
</evidence>
<comment type="function">
    <text evidence="4 5">Catalyzes the cleavage of L-kynurenine (L-Kyn) and L-3-hydroxykynurenine (L-3OHKyn) into anthranilic acid (AA) and 3-hydroxyanthranilic acid (3-OHAA), respectively.</text>
</comment>
<dbReference type="EC" id="3.7.1.3" evidence="4 5"/>
<dbReference type="Pfam" id="PF00266">
    <property type="entry name" value="Aminotran_5"/>
    <property type="match status" value="1"/>
</dbReference>
<gene>
    <name evidence="4" type="primary">BNA5</name>
    <name evidence="8" type="ORF">K452DRAFT_362862</name>
</gene>